<dbReference type="InterPro" id="IPR029044">
    <property type="entry name" value="Nucleotide-diphossugar_trans"/>
</dbReference>
<dbReference type="EMBL" id="JAQPZS010000007">
    <property type="protein sequence ID" value="MEJ6496225.1"/>
    <property type="molecule type" value="Genomic_DNA"/>
</dbReference>
<organism evidence="1 2">
    <name type="scientific">Pseudoalteromonas lipolytica</name>
    <dbReference type="NCBI Taxonomy" id="570156"/>
    <lineage>
        <taxon>Bacteria</taxon>
        <taxon>Pseudomonadati</taxon>
        <taxon>Pseudomonadota</taxon>
        <taxon>Gammaproteobacteria</taxon>
        <taxon>Alteromonadales</taxon>
        <taxon>Pseudoalteromonadaceae</taxon>
        <taxon>Pseudoalteromonas</taxon>
    </lineage>
</organism>
<keyword evidence="1" id="KW-0808">Transferase</keyword>
<dbReference type="Pfam" id="PF02348">
    <property type="entry name" value="CTP_transf_3"/>
    <property type="match status" value="1"/>
</dbReference>
<protein>
    <submittedName>
        <fullName evidence="1">Pseudaminic acid cytidylyltransferase</fullName>
        <ecNumber evidence="1">2.7.7.81</ecNumber>
    </submittedName>
</protein>
<sequence length="229" mass="26222">MKIAIIPARGGSKRIPKKNIKLFCGKPIIGYAITTAISSGLFDKVVVSTDCFEIAEIAKQFGAEVPFMRDPALADDFAPTREVVQDALNFFEQTQNIDYICCIYPTTPFINPEQLINSFDMLNQSNKKNACFSATEFHYSPYRGFTQTENGLELLFPQHVSNRSQDLQKAYHDAGQFYWYKTINDKEIKKVIDSSDALIHILPHYLVHDIDTQDDWVRAELYYKAMKQN</sequence>
<proteinExistence type="predicted"/>
<dbReference type="PANTHER" id="PTHR21485:SF6">
    <property type="entry name" value="N-ACYLNEURAMINATE CYTIDYLYLTRANSFERASE-RELATED"/>
    <property type="match status" value="1"/>
</dbReference>
<gene>
    <name evidence="1" type="primary">pseF</name>
    <name evidence="1" type="ORF">PQI24_09270</name>
</gene>
<dbReference type="InterPro" id="IPR003329">
    <property type="entry name" value="Cytidylyl_trans"/>
</dbReference>
<evidence type="ECO:0000313" key="1">
    <source>
        <dbReference type="EMBL" id="MEJ6496225.1"/>
    </source>
</evidence>
<dbReference type="InterPro" id="IPR050793">
    <property type="entry name" value="CMP-NeuNAc_synthase"/>
</dbReference>
<dbReference type="SUPFAM" id="SSF53448">
    <property type="entry name" value="Nucleotide-diphospho-sugar transferases"/>
    <property type="match status" value="1"/>
</dbReference>
<dbReference type="Gene3D" id="3.90.550.10">
    <property type="entry name" value="Spore Coat Polysaccharide Biosynthesis Protein SpsA, Chain A"/>
    <property type="match status" value="1"/>
</dbReference>
<dbReference type="RefSeq" id="WP_294413444.1">
    <property type="nucleotide sequence ID" value="NZ_JAQPZS010000007.1"/>
</dbReference>
<dbReference type="PANTHER" id="PTHR21485">
    <property type="entry name" value="HAD SUPERFAMILY MEMBERS CMAS AND KDSC"/>
    <property type="match status" value="1"/>
</dbReference>
<dbReference type="Proteomes" id="UP001377972">
    <property type="component" value="Unassembled WGS sequence"/>
</dbReference>
<dbReference type="CDD" id="cd02513">
    <property type="entry name" value="CMP-NeuAc_Synthase"/>
    <property type="match status" value="1"/>
</dbReference>
<keyword evidence="1" id="KW-0548">Nucleotidyltransferase</keyword>
<evidence type="ECO:0000313" key="2">
    <source>
        <dbReference type="Proteomes" id="UP001377972"/>
    </source>
</evidence>
<dbReference type="EC" id="2.7.7.81" evidence="1"/>
<dbReference type="GO" id="GO:0016779">
    <property type="term" value="F:nucleotidyltransferase activity"/>
    <property type="evidence" value="ECO:0007669"/>
    <property type="project" value="UniProtKB-KW"/>
</dbReference>
<dbReference type="NCBIfam" id="TIGR03584">
    <property type="entry name" value="PseF"/>
    <property type="match status" value="1"/>
</dbReference>
<accession>A0ABU8ST48</accession>
<dbReference type="InterPro" id="IPR020039">
    <property type="entry name" value="PseF"/>
</dbReference>
<keyword evidence="2" id="KW-1185">Reference proteome</keyword>
<reference evidence="1 2" key="1">
    <citation type="submission" date="2023-01" db="EMBL/GenBank/DDBJ databases">
        <title>Trichodesmium-associated heterotrophic epibiont bacteria.</title>
        <authorList>
            <person name="Cleveland C.S."/>
            <person name="Webb E.A."/>
        </authorList>
    </citation>
    <scope>NUCLEOTIDE SEQUENCE [LARGE SCALE GENOMIC DNA]</scope>
    <source>
        <strain evidence="1 2">USCH2</strain>
    </source>
</reference>
<comment type="caution">
    <text evidence="1">The sequence shown here is derived from an EMBL/GenBank/DDBJ whole genome shotgun (WGS) entry which is preliminary data.</text>
</comment>
<name>A0ABU8ST48_9GAMM</name>